<dbReference type="Gene3D" id="3.30.420.10">
    <property type="entry name" value="Ribonuclease H-like superfamily/Ribonuclease H"/>
    <property type="match status" value="1"/>
</dbReference>
<dbReference type="AlphaFoldDB" id="A0A8X6IGE6"/>
<sequence>MASDRLFRRKDISIVQSGSFEGPQIRSGEHNWPPKEPNMNLVENVWAELVRRIEVHWHQTEVRNHDQLWEDVLQVFHELLDEYFENFIRSMPRRVRTVSSKHGGCTKY</sequence>
<dbReference type="Proteomes" id="UP000886998">
    <property type="component" value="Unassembled WGS sequence"/>
</dbReference>
<comment type="caution">
    <text evidence="1">The sequence shown here is derived from an EMBL/GenBank/DDBJ whole genome shotgun (WGS) entry which is preliminary data.</text>
</comment>
<dbReference type="OrthoDB" id="6417450at2759"/>
<dbReference type="EMBL" id="BMAV01025783">
    <property type="protein sequence ID" value="GFS44695.1"/>
    <property type="molecule type" value="Genomic_DNA"/>
</dbReference>
<keyword evidence="2" id="KW-1185">Reference proteome</keyword>
<reference evidence="1" key="1">
    <citation type="submission" date="2020-08" db="EMBL/GenBank/DDBJ databases">
        <title>Multicomponent nature underlies the extraordinary mechanical properties of spider dragline silk.</title>
        <authorList>
            <person name="Kono N."/>
            <person name="Nakamura H."/>
            <person name="Mori M."/>
            <person name="Yoshida Y."/>
            <person name="Ohtoshi R."/>
            <person name="Malay A.D."/>
            <person name="Moran D.A.P."/>
            <person name="Tomita M."/>
            <person name="Numata K."/>
            <person name="Arakawa K."/>
        </authorList>
    </citation>
    <scope>NUCLEOTIDE SEQUENCE</scope>
</reference>
<dbReference type="InterPro" id="IPR036397">
    <property type="entry name" value="RNaseH_sf"/>
</dbReference>
<protein>
    <submittedName>
        <fullName evidence="1">Transposable element Tc1 transposase</fullName>
    </submittedName>
</protein>
<organism evidence="1 2">
    <name type="scientific">Trichonephila inaurata madagascariensis</name>
    <dbReference type="NCBI Taxonomy" id="2747483"/>
    <lineage>
        <taxon>Eukaryota</taxon>
        <taxon>Metazoa</taxon>
        <taxon>Ecdysozoa</taxon>
        <taxon>Arthropoda</taxon>
        <taxon>Chelicerata</taxon>
        <taxon>Arachnida</taxon>
        <taxon>Araneae</taxon>
        <taxon>Araneomorphae</taxon>
        <taxon>Entelegynae</taxon>
        <taxon>Araneoidea</taxon>
        <taxon>Nephilidae</taxon>
        <taxon>Trichonephila</taxon>
        <taxon>Trichonephila inaurata</taxon>
    </lineage>
</organism>
<evidence type="ECO:0000313" key="2">
    <source>
        <dbReference type="Proteomes" id="UP000886998"/>
    </source>
</evidence>
<dbReference type="GO" id="GO:0003676">
    <property type="term" value="F:nucleic acid binding"/>
    <property type="evidence" value="ECO:0007669"/>
    <property type="project" value="InterPro"/>
</dbReference>
<name>A0A8X6IGE6_9ARAC</name>
<evidence type="ECO:0000313" key="1">
    <source>
        <dbReference type="EMBL" id="GFS44695.1"/>
    </source>
</evidence>
<proteinExistence type="predicted"/>
<accession>A0A8X6IGE6</accession>
<gene>
    <name evidence="1" type="primary">tc1a_299</name>
    <name evidence="1" type="ORF">TNIN_322941</name>
</gene>